<name>A0A2S3UPW1_9HYPH</name>
<keyword evidence="3" id="KW-1185">Reference proteome</keyword>
<dbReference type="EMBL" id="PPCN01000008">
    <property type="protein sequence ID" value="POF29726.1"/>
    <property type="molecule type" value="Genomic_DNA"/>
</dbReference>
<sequence>MAHPRTVKSRGQAPAKSDFNEARPLLQAIFLGLLLAGGLMAAAAMATPQGQHAQQILTEKSSQPSGQQMRASPGMHQPY</sequence>
<feature type="compositionally biased region" description="Polar residues" evidence="1">
    <location>
        <begin position="48"/>
        <end position="70"/>
    </location>
</feature>
<protein>
    <submittedName>
        <fullName evidence="2">Uncharacterized protein</fullName>
    </submittedName>
</protein>
<evidence type="ECO:0000313" key="2">
    <source>
        <dbReference type="EMBL" id="POF29726.1"/>
    </source>
</evidence>
<reference evidence="2 3" key="1">
    <citation type="submission" date="2018-01" db="EMBL/GenBank/DDBJ databases">
        <title>Genomic Encyclopedia of Archaeal and Bacterial Type Strains, Phase II (KMG-II): from individual species to whole genera.</title>
        <authorList>
            <person name="Goeker M."/>
        </authorList>
    </citation>
    <scope>NUCLEOTIDE SEQUENCE [LARGE SCALE GENOMIC DNA]</scope>
    <source>
        <strain evidence="2 3">DSM 17023</strain>
    </source>
</reference>
<feature type="region of interest" description="Disordered" evidence="1">
    <location>
        <begin position="47"/>
        <end position="79"/>
    </location>
</feature>
<dbReference type="Proteomes" id="UP000236959">
    <property type="component" value="Unassembled WGS sequence"/>
</dbReference>
<evidence type="ECO:0000313" key="3">
    <source>
        <dbReference type="Proteomes" id="UP000236959"/>
    </source>
</evidence>
<accession>A0A2S3UPW1</accession>
<proteinExistence type="predicted"/>
<organism evidence="2 3">
    <name type="scientific">Roseibium marinum</name>
    <dbReference type="NCBI Taxonomy" id="281252"/>
    <lineage>
        <taxon>Bacteria</taxon>
        <taxon>Pseudomonadati</taxon>
        <taxon>Pseudomonadota</taxon>
        <taxon>Alphaproteobacteria</taxon>
        <taxon>Hyphomicrobiales</taxon>
        <taxon>Stappiaceae</taxon>
        <taxon>Roseibium</taxon>
    </lineage>
</organism>
<evidence type="ECO:0000256" key="1">
    <source>
        <dbReference type="SAM" id="MobiDB-lite"/>
    </source>
</evidence>
<gene>
    <name evidence="2" type="ORF">CLV41_108151</name>
</gene>
<comment type="caution">
    <text evidence="2">The sequence shown here is derived from an EMBL/GenBank/DDBJ whole genome shotgun (WGS) entry which is preliminary data.</text>
</comment>
<dbReference type="AlphaFoldDB" id="A0A2S3UPW1"/>